<name>A0ABV0BSN4_9SPHI</name>
<dbReference type="RefSeq" id="WP_165905979.1">
    <property type="nucleotide sequence ID" value="NZ_JAOQNK010000001.1"/>
</dbReference>
<protein>
    <submittedName>
        <fullName evidence="1">NAD(P)-binding protein</fullName>
    </submittedName>
</protein>
<accession>A0ABV0BSN4</accession>
<dbReference type="EMBL" id="JBDJNQ010000004">
    <property type="protein sequence ID" value="MEN5377597.1"/>
    <property type="molecule type" value="Genomic_DNA"/>
</dbReference>
<dbReference type="Proteomes" id="UP001409291">
    <property type="component" value="Unassembled WGS sequence"/>
</dbReference>
<dbReference type="PANTHER" id="PTHR42923">
    <property type="entry name" value="PROTOPORPHYRINOGEN OXIDASE"/>
    <property type="match status" value="1"/>
</dbReference>
<proteinExistence type="predicted"/>
<sequence>MNTIFLKLTGTNHILGHKLRFPDFPNISETLEIPVLIIGGGIAGLTAGYTLNKRGGKDFFLVELEAETGGNAKSGENKYSKYPLGAHYLPLPNASNVELIDFLFDVGVVIGRDDNGNPIFDEEQLSFAPQERLFIKNYWQEGIVPQYGSSDADQQEFTRFLHKMEEFKALKDQNGHYIFNIPMCYSSPEKFDLGLDQITMEEWLRKEGYTSSYLHEYLNYCCRDDYGTGIKYTAAFAVIHYFAARKHDFKKDEDAVLTWQEGNGRLAKLLAESFENQILKQHMVYKITVNESNVEVLLFDAQRKVSKKIIAEKVINCCPQYVNKYLLPQRGKNFQLLQYAPWIVATVVLHKFPFADGANLAWENIIFGAKGLGYVYAQHQSLGQFTSPFVISYYHSLDGTDLNEQRRKLYNQTDEQWKEFIIKDLSIAHFGIEDEIISIEIFRHGHGMVSPIPGYLSSEYRKQLTLPIANKIFFAHSDLSGVSIFEEAFYQGRGAVDDMLDSWEA</sequence>
<dbReference type="SUPFAM" id="SSF51905">
    <property type="entry name" value="FAD/NAD(P)-binding domain"/>
    <property type="match status" value="1"/>
</dbReference>
<dbReference type="Gene3D" id="3.50.50.60">
    <property type="entry name" value="FAD/NAD(P)-binding domain"/>
    <property type="match status" value="1"/>
</dbReference>
<evidence type="ECO:0000313" key="1">
    <source>
        <dbReference type="EMBL" id="MEN5377597.1"/>
    </source>
</evidence>
<dbReference type="Pfam" id="PF13450">
    <property type="entry name" value="NAD_binding_8"/>
    <property type="match status" value="1"/>
</dbReference>
<comment type="caution">
    <text evidence="1">The sequence shown here is derived from an EMBL/GenBank/DDBJ whole genome shotgun (WGS) entry which is preliminary data.</text>
</comment>
<gene>
    <name evidence="1" type="ORF">ABE541_10020</name>
</gene>
<reference evidence="1 2" key="1">
    <citation type="submission" date="2024-04" db="EMBL/GenBank/DDBJ databases">
        <title>WGS of bacteria from Torrens River.</title>
        <authorList>
            <person name="Wyrsch E.R."/>
            <person name="Drigo B."/>
        </authorList>
    </citation>
    <scope>NUCLEOTIDE SEQUENCE [LARGE SCALE GENOMIC DNA]</scope>
    <source>
        <strain evidence="1 2">TWI391</strain>
    </source>
</reference>
<dbReference type="InterPro" id="IPR036188">
    <property type="entry name" value="FAD/NAD-bd_sf"/>
</dbReference>
<evidence type="ECO:0000313" key="2">
    <source>
        <dbReference type="Proteomes" id="UP001409291"/>
    </source>
</evidence>
<dbReference type="PANTHER" id="PTHR42923:SF39">
    <property type="entry name" value="AMINO OXIDASE"/>
    <property type="match status" value="1"/>
</dbReference>
<keyword evidence="2" id="KW-1185">Reference proteome</keyword>
<dbReference type="InterPro" id="IPR050464">
    <property type="entry name" value="Zeta_carotene_desat/Oxidored"/>
</dbReference>
<organism evidence="1 2">
    <name type="scientific">Sphingobacterium kitahiroshimense</name>
    <dbReference type="NCBI Taxonomy" id="470446"/>
    <lineage>
        <taxon>Bacteria</taxon>
        <taxon>Pseudomonadati</taxon>
        <taxon>Bacteroidota</taxon>
        <taxon>Sphingobacteriia</taxon>
        <taxon>Sphingobacteriales</taxon>
        <taxon>Sphingobacteriaceae</taxon>
        <taxon>Sphingobacterium</taxon>
    </lineage>
</organism>